<keyword evidence="5" id="KW-0029">Amino-acid transport</keyword>
<dbReference type="PANTHER" id="PTHR43820">
    <property type="entry name" value="HIGH-AFFINITY BRANCHED-CHAIN AMINO ACID TRANSPORT ATP-BINDING PROTEIN LIVF"/>
    <property type="match status" value="1"/>
</dbReference>
<dbReference type="GO" id="GO:0005524">
    <property type="term" value="F:ATP binding"/>
    <property type="evidence" value="ECO:0007669"/>
    <property type="project" value="UniProtKB-KW"/>
</dbReference>
<dbReference type="Gene3D" id="3.40.50.300">
    <property type="entry name" value="P-loop containing nucleotide triphosphate hydrolases"/>
    <property type="match status" value="1"/>
</dbReference>
<dbReference type="GO" id="GO:0016887">
    <property type="term" value="F:ATP hydrolysis activity"/>
    <property type="evidence" value="ECO:0007669"/>
    <property type="project" value="InterPro"/>
</dbReference>
<dbReference type="PROSITE" id="PS00211">
    <property type="entry name" value="ABC_TRANSPORTER_1"/>
    <property type="match status" value="1"/>
</dbReference>
<protein>
    <submittedName>
        <fullName evidence="7">ABC transporter ATP-binding protein</fullName>
    </submittedName>
</protein>
<name>A0A919TUX9_9ACTN</name>
<gene>
    <name evidence="7" type="ORF">Ate02nite_60460</name>
</gene>
<reference evidence="7" key="1">
    <citation type="submission" date="2021-01" db="EMBL/GenBank/DDBJ databases">
        <title>Whole genome shotgun sequence of Actinoplanes tereljensis NBRC 105297.</title>
        <authorList>
            <person name="Komaki H."/>
            <person name="Tamura T."/>
        </authorList>
    </citation>
    <scope>NUCLEOTIDE SEQUENCE</scope>
    <source>
        <strain evidence="7">NBRC 105297</strain>
    </source>
</reference>
<evidence type="ECO:0000256" key="2">
    <source>
        <dbReference type="ARBA" id="ARBA00022448"/>
    </source>
</evidence>
<comment type="caution">
    <text evidence="7">The sequence shown here is derived from an EMBL/GenBank/DDBJ whole genome shotgun (WGS) entry which is preliminary data.</text>
</comment>
<evidence type="ECO:0000259" key="6">
    <source>
        <dbReference type="PROSITE" id="PS50893"/>
    </source>
</evidence>
<comment type="similarity">
    <text evidence="1">Belongs to the ABC transporter superfamily.</text>
</comment>
<evidence type="ECO:0000313" key="7">
    <source>
        <dbReference type="EMBL" id="GIF23316.1"/>
    </source>
</evidence>
<proteinExistence type="inferred from homology"/>
<evidence type="ECO:0000313" key="8">
    <source>
        <dbReference type="Proteomes" id="UP000623608"/>
    </source>
</evidence>
<dbReference type="InterPro" id="IPR027417">
    <property type="entry name" value="P-loop_NTPase"/>
</dbReference>
<dbReference type="InterPro" id="IPR003439">
    <property type="entry name" value="ABC_transporter-like_ATP-bd"/>
</dbReference>
<dbReference type="AlphaFoldDB" id="A0A919TUX9"/>
<dbReference type="GO" id="GO:0015658">
    <property type="term" value="F:branched-chain amino acid transmembrane transporter activity"/>
    <property type="evidence" value="ECO:0007669"/>
    <property type="project" value="TreeGrafter"/>
</dbReference>
<keyword evidence="3" id="KW-0547">Nucleotide-binding</keyword>
<evidence type="ECO:0000256" key="1">
    <source>
        <dbReference type="ARBA" id="ARBA00005417"/>
    </source>
</evidence>
<evidence type="ECO:0000256" key="5">
    <source>
        <dbReference type="ARBA" id="ARBA00022970"/>
    </source>
</evidence>
<dbReference type="PANTHER" id="PTHR43820:SF4">
    <property type="entry name" value="HIGH-AFFINITY BRANCHED-CHAIN AMINO ACID TRANSPORT ATP-BINDING PROTEIN LIVF"/>
    <property type="match status" value="1"/>
</dbReference>
<keyword evidence="4 7" id="KW-0067">ATP-binding</keyword>
<dbReference type="Pfam" id="PF00005">
    <property type="entry name" value="ABC_tran"/>
    <property type="match status" value="1"/>
</dbReference>
<evidence type="ECO:0000256" key="3">
    <source>
        <dbReference type="ARBA" id="ARBA00022741"/>
    </source>
</evidence>
<organism evidence="7 8">
    <name type="scientific">Paractinoplanes tereljensis</name>
    <dbReference type="NCBI Taxonomy" id="571912"/>
    <lineage>
        <taxon>Bacteria</taxon>
        <taxon>Bacillati</taxon>
        <taxon>Actinomycetota</taxon>
        <taxon>Actinomycetes</taxon>
        <taxon>Micromonosporales</taxon>
        <taxon>Micromonosporaceae</taxon>
        <taxon>Paractinoplanes</taxon>
    </lineage>
</organism>
<dbReference type="SMART" id="SM00382">
    <property type="entry name" value="AAA"/>
    <property type="match status" value="1"/>
</dbReference>
<dbReference type="PROSITE" id="PS50893">
    <property type="entry name" value="ABC_TRANSPORTER_2"/>
    <property type="match status" value="1"/>
</dbReference>
<dbReference type="CDD" id="cd03224">
    <property type="entry name" value="ABC_TM1139_LivF_branched"/>
    <property type="match status" value="1"/>
</dbReference>
<keyword evidence="8" id="KW-1185">Reference proteome</keyword>
<dbReference type="Proteomes" id="UP000623608">
    <property type="component" value="Unassembled WGS sequence"/>
</dbReference>
<dbReference type="GO" id="GO:0015807">
    <property type="term" value="P:L-amino acid transport"/>
    <property type="evidence" value="ECO:0007669"/>
    <property type="project" value="TreeGrafter"/>
</dbReference>
<accession>A0A919TUX9</accession>
<dbReference type="InterPro" id="IPR003593">
    <property type="entry name" value="AAA+_ATPase"/>
</dbReference>
<dbReference type="InterPro" id="IPR017871">
    <property type="entry name" value="ABC_transporter-like_CS"/>
</dbReference>
<dbReference type="RefSeq" id="WP_203811217.1">
    <property type="nucleotide sequence ID" value="NZ_BOMY01000039.1"/>
</dbReference>
<dbReference type="InterPro" id="IPR052156">
    <property type="entry name" value="BCAA_Transport_ATP-bd_LivF"/>
</dbReference>
<evidence type="ECO:0000256" key="4">
    <source>
        <dbReference type="ARBA" id="ARBA00022840"/>
    </source>
</evidence>
<keyword evidence="2" id="KW-0813">Transport</keyword>
<feature type="domain" description="ABC transporter" evidence="6">
    <location>
        <begin position="15"/>
        <end position="247"/>
    </location>
</feature>
<dbReference type="SUPFAM" id="SSF52540">
    <property type="entry name" value="P-loop containing nucleoside triphosphate hydrolases"/>
    <property type="match status" value="1"/>
</dbReference>
<sequence length="247" mass="26409">MTTVSEPTTATTNVLRVEGLTVHYGGVCAVRDLSFSVPAGEAIGVIGANGAGKTSTLKAVMGLIPRKVGTLSFGDVDLTRVSARSMVRHGIGYVPEGRHVFTGLPVEKNLLLGAYARKWNAETRATLAEIYELFPVLGEMRGRLAGALSGGQQQMLAIGRALMSKPRLLLLDEPSMGLSPKLVENILEVLQRLRAEGLSLLLVEQNAKLTFEATSSCLVVENGEVAMSGTSAQLRHDPQVRRIYLGL</sequence>
<dbReference type="EMBL" id="BOMY01000039">
    <property type="protein sequence ID" value="GIF23316.1"/>
    <property type="molecule type" value="Genomic_DNA"/>
</dbReference>